<accession>A0A8G0PM95</accession>
<keyword evidence="2" id="KW-1185">Reference proteome</keyword>
<proteinExistence type="predicted"/>
<dbReference type="EMBL" id="CP075870">
    <property type="protein sequence ID" value="QYT05813.1"/>
    <property type="molecule type" value="Genomic_DNA"/>
</dbReference>
<sequence>MTFALVSYCESFFPRDCFFYPVKHRTVWHIVETLADSMIGMKSGTSLTRWLSLLSSLSLFAIGNTRYRSAPLFPPSRKQGFSTVGDLILQDPIDACLARM</sequence>
<protein>
    <submittedName>
        <fullName evidence="1">Uncharacterized protein</fullName>
    </submittedName>
</protein>
<dbReference type="AlphaFoldDB" id="A0A8G0PM95"/>
<name>A0A8G0PM95_9HYPO</name>
<evidence type="ECO:0000313" key="1">
    <source>
        <dbReference type="EMBL" id="QYT05813.1"/>
    </source>
</evidence>
<reference evidence="1 2" key="1">
    <citation type="journal article" date="2021" name="BMC Genomics">
        <title>Telomere-to-telomere genome assembly of asparaginase-producing Trichoderma simmonsii.</title>
        <authorList>
            <person name="Chung D."/>
            <person name="Kwon Y.M."/>
            <person name="Yang Y."/>
        </authorList>
    </citation>
    <scope>NUCLEOTIDE SEQUENCE [LARGE SCALE GENOMIC DNA]</scope>
    <source>
        <strain evidence="1 2">GH-Sj1</strain>
    </source>
</reference>
<gene>
    <name evidence="1" type="ORF">H0G86_012695</name>
</gene>
<dbReference type="Proteomes" id="UP000826661">
    <property type="component" value="Chromosome VII"/>
</dbReference>
<organism evidence="1 2">
    <name type="scientific">Trichoderma simmonsii</name>
    <dbReference type="NCBI Taxonomy" id="1491479"/>
    <lineage>
        <taxon>Eukaryota</taxon>
        <taxon>Fungi</taxon>
        <taxon>Dikarya</taxon>
        <taxon>Ascomycota</taxon>
        <taxon>Pezizomycotina</taxon>
        <taxon>Sordariomycetes</taxon>
        <taxon>Hypocreomycetidae</taxon>
        <taxon>Hypocreales</taxon>
        <taxon>Hypocreaceae</taxon>
        <taxon>Trichoderma</taxon>
    </lineage>
</organism>
<evidence type="ECO:0000313" key="2">
    <source>
        <dbReference type="Proteomes" id="UP000826661"/>
    </source>
</evidence>